<organism evidence="1 2">
    <name type="scientific">Bacterioplanoides pacificum</name>
    <dbReference type="NCBI Taxonomy" id="1171596"/>
    <lineage>
        <taxon>Bacteria</taxon>
        <taxon>Pseudomonadati</taxon>
        <taxon>Pseudomonadota</taxon>
        <taxon>Gammaproteobacteria</taxon>
        <taxon>Oceanospirillales</taxon>
        <taxon>Oceanospirillaceae</taxon>
        <taxon>Bacterioplanoides</taxon>
    </lineage>
</organism>
<accession>A0ABV7VTM1</accession>
<dbReference type="EMBL" id="JBHRYB010000013">
    <property type="protein sequence ID" value="MFC3680814.1"/>
    <property type="molecule type" value="Genomic_DNA"/>
</dbReference>
<dbReference type="RefSeq" id="WP_376866913.1">
    <property type="nucleotide sequence ID" value="NZ_JBHRYB010000013.1"/>
</dbReference>
<protein>
    <submittedName>
        <fullName evidence="1">Uncharacterized protein</fullName>
    </submittedName>
</protein>
<gene>
    <name evidence="1" type="ORF">ACFOMG_11960</name>
</gene>
<proteinExistence type="predicted"/>
<name>A0ABV7VTM1_9GAMM</name>
<sequence>MSQFDQESVVYGVIRHIPAADPFSARLQRRANWSSIQNLPLGVDDEWSLLCREMFSMPGEDVFSGTYQTQLIHFAASYKAVEYEWEHWLKQFETLLKSMYWVNATVHLETELSGKHTFHWQAEQGSHAPSDAELRMSCEWEREAGFAV</sequence>
<reference evidence="2" key="1">
    <citation type="journal article" date="2019" name="Int. J. Syst. Evol. Microbiol.">
        <title>The Global Catalogue of Microorganisms (GCM) 10K type strain sequencing project: providing services to taxonomists for standard genome sequencing and annotation.</title>
        <authorList>
            <consortium name="The Broad Institute Genomics Platform"/>
            <consortium name="The Broad Institute Genome Sequencing Center for Infectious Disease"/>
            <person name="Wu L."/>
            <person name="Ma J."/>
        </authorList>
    </citation>
    <scope>NUCLEOTIDE SEQUENCE [LARGE SCALE GENOMIC DNA]</scope>
    <source>
        <strain evidence="2">KCTC 42424</strain>
    </source>
</reference>
<keyword evidence="2" id="KW-1185">Reference proteome</keyword>
<comment type="caution">
    <text evidence="1">The sequence shown here is derived from an EMBL/GenBank/DDBJ whole genome shotgun (WGS) entry which is preliminary data.</text>
</comment>
<dbReference type="Proteomes" id="UP001595722">
    <property type="component" value="Unassembled WGS sequence"/>
</dbReference>
<evidence type="ECO:0000313" key="2">
    <source>
        <dbReference type="Proteomes" id="UP001595722"/>
    </source>
</evidence>
<evidence type="ECO:0000313" key="1">
    <source>
        <dbReference type="EMBL" id="MFC3680814.1"/>
    </source>
</evidence>